<reference evidence="2 3" key="1">
    <citation type="submission" date="2018-08" db="EMBL/GenBank/DDBJ databases">
        <title>Comparative genomics of wild bee and flower associated Lactobacillus reveals potential adaptation to the bee host.</title>
        <authorList>
            <person name="Vuong H.Q."/>
            <person name="Mcfrederick Q.S."/>
        </authorList>
    </citation>
    <scope>NUCLEOTIDE SEQUENCE [LARGE SCALE GENOMIC DNA]</scope>
    <source>
        <strain evidence="2 3">HV_04</strain>
    </source>
</reference>
<dbReference type="InterPro" id="IPR036116">
    <property type="entry name" value="FN3_sf"/>
</dbReference>
<feature type="domain" description="Fibronectin type-III" evidence="1">
    <location>
        <begin position="212"/>
        <end position="305"/>
    </location>
</feature>
<keyword evidence="3" id="KW-1185">Reference proteome</keyword>
<dbReference type="Proteomes" id="UP000767392">
    <property type="component" value="Unassembled WGS sequence"/>
</dbReference>
<dbReference type="EMBL" id="QUAM01000008">
    <property type="protein sequence ID" value="TPR12406.1"/>
    <property type="molecule type" value="Genomic_DNA"/>
</dbReference>
<organism evidence="2 3">
    <name type="scientific">Apilactobacillus timberlakei</name>
    <dbReference type="NCBI Taxonomy" id="2008380"/>
    <lineage>
        <taxon>Bacteria</taxon>
        <taxon>Bacillati</taxon>
        <taxon>Bacillota</taxon>
        <taxon>Bacilli</taxon>
        <taxon>Lactobacillales</taxon>
        <taxon>Lactobacillaceae</taxon>
        <taxon>Apilactobacillus</taxon>
    </lineage>
</organism>
<dbReference type="CDD" id="cd00063">
    <property type="entry name" value="FN3"/>
    <property type="match status" value="1"/>
</dbReference>
<proteinExistence type="predicted"/>
<accession>A0ABY2YVB1</accession>
<evidence type="ECO:0000313" key="3">
    <source>
        <dbReference type="Proteomes" id="UP000767392"/>
    </source>
</evidence>
<gene>
    <name evidence="2" type="ORF">DY048_07600</name>
</gene>
<dbReference type="InterPro" id="IPR003961">
    <property type="entry name" value="FN3_dom"/>
</dbReference>
<dbReference type="RefSeq" id="WP_105988412.1">
    <property type="nucleotide sequence ID" value="NZ_POST01000007.1"/>
</dbReference>
<dbReference type="SUPFAM" id="SSF49265">
    <property type="entry name" value="Fibronectin type III"/>
    <property type="match status" value="1"/>
</dbReference>
<name>A0ABY2YVB1_9LACO</name>
<comment type="caution">
    <text evidence="2">The sequence shown here is derived from an EMBL/GenBank/DDBJ whole genome shotgun (WGS) entry which is preliminary data.</text>
</comment>
<dbReference type="Gene3D" id="2.60.40.10">
    <property type="entry name" value="Immunoglobulins"/>
    <property type="match status" value="1"/>
</dbReference>
<protein>
    <submittedName>
        <fullName evidence="2">Fibronectin type III domain-containing protein</fullName>
    </submittedName>
</protein>
<dbReference type="PROSITE" id="PS50853">
    <property type="entry name" value="FN3"/>
    <property type="match status" value="1"/>
</dbReference>
<evidence type="ECO:0000259" key="1">
    <source>
        <dbReference type="PROSITE" id="PS50853"/>
    </source>
</evidence>
<dbReference type="InterPro" id="IPR013783">
    <property type="entry name" value="Ig-like_fold"/>
</dbReference>
<evidence type="ECO:0000313" key="2">
    <source>
        <dbReference type="EMBL" id="TPR12406.1"/>
    </source>
</evidence>
<sequence>MTYKTFRNTVLTNKGFDISNKASIGKTQFEIFKAVSTDADLTGYKVEDLKNLTTLPNEINSGHLTDYDTNEKSISAIQTVFDNSDYKDGYLVRAAGLYGKDADGNVFLHSITISDSPVVIPAVSSNIFDGLKLLISIISTDSKNMNVNLEQTSNASIHYVDQAVSKIRETIQKDIQPKLDDKLDTKDFNALELSSRNGNLYYQNKTVLTATKPNGVHIDMKYVNIDGKKCSYQINVENDGGSPIKSYTIFYKSTTDSNWSIITNASKNGSINLTDNTDYQVKAQAINDIGNSDDSEVTNFCVVTDLNKYIDISINTGSNMTQNYYVNATNNFQNSTLGGIKLYVFQTHKSSAYSINQSKGLVYDQQVTIDGSEVTLVDVKIQAISGGSNYVSSRSGYYLKGQNGWHVFIYAEALDANGVPTGMFTSPVFY</sequence>